<accession>A0A813BHJ6</accession>
<gene>
    <name evidence="1" type="ORF">SNEC2469_LOCUS30605</name>
</gene>
<dbReference type="Proteomes" id="UP000601435">
    <property type="component" value="Unassembled WGS sequence"/>
</dbReference>
<name>A0A813BHJ6_9DINO</name>
<evidence type="ECO:0000313" key="2">
    <source>
        <dbReference type="Proteomes" id="UP000601435"/>
    </source>
</evidence>
<evidence type="ECO:0000313" key="1">
    <source>
        <dbReference type="EMBL" id="CAE7904928.1"/>
    </source>
</evidence>
<organism evidence="1 2">
    <name type="scientific">Symbiodinium necroappetens</name>
    <dbReference type="NCBI Taxonomy" id="1628268"/>
    <lineage>
        <taxon>Eukaryota</taxon>
        <taxon>Sar</taxon>
        <taxon>Alveolata</taxon>
        <taxon>Dinophyceae</taxon>
        <taxon>Suessiales</taxon>
        <taxon>Symbiodiniaceae</taxon>
        <taxon>Symbiodinium</taxon>
    </lineage>
</organism>
<dbReference type="EMBL" id="CAJNJA010071830">
    <property type="protein sequence ID" value="CAE7904928.1"/>
    <property type="molecule type" value="Genomic_DNA"/>
</dbReference>
<proteinExistence type="predicted"/>
<dbReference type="AlphaFoldDB" id="A0A813BHJ6"/>
<comment type="caution">
    <text evidence="1">The sequence shown here is derived from an EMBL/GenBank/DDBJ whole genome shotgun (WGS) entry which is preliminary data.</text>
</comment>
<protein>
    <submittedName>
        <fullName evidence="1">Uncharacterized protein</fullName>
    </submittedName>
</protein>
<sequence length="254" mass="29445">MDRMGFRIESNVLLNNATGLRADHNLRQRLVRHILAKEHHRGNVEPWNQQFPGTEPMRSDWARRPEVTEVDVMATLDPQTKPPGDQFCGFTCEFKSLTVRTFRERLQGRDWLIEISGPSGNSIRRRDKTDQLKRLSTHAATIKPPAGVALFYNGSDPNAPPPVEGNVSSDIVMMHFLEKIVLELPEKLKDQELQVRDQLLQATILERREQKQLLQRKDQELQARDQLLQNKDKELWQLKIAILYCIYFALPEFA</sequence>
<reference evidence="1" key="1">
    <citation type="submission" date="2021-02" db="EMBL/GenBank/DDBJ databases">
        <authorList>
            <person name="Dougan E. K."/>
            <person name="Rhodes N."/>
            <person name="Thang M."/>
            <person name="Chan C."/>
        </authorList>
    </citation>
    <scope>NUCLEOTIDE SEQUENCE</scope>
</reference>
<dbReference type="OrthoDB" id="417532at2759"/>
<keyword evidence="2" id="KW-1185">Reference proteome</keyword>